<feature type="transmembrane region" description="Helical" evidence="6">
    <location>
        <begin position="125"/>
        <end position="144"/>
    </location>
</feature>
<evidence type="ECO:0000256" key="1">
    <source>
        <dbReference type="ARBA" id="ARBA00004141"/>
    </source>
</evidence>
<keyword evidence="8" id="KW-1185">Reference proteome</keyword>
<evidence type="ECO:0000256" key="2">
    <source>
        <dbReference type="ARBA" id="ARBA00022692"/>
    </source>
</evidence>
<dbReference type="PANTHER" id="PTHR21191">
    <property type="entry name" value="AQUAPORIN"/>
    <property type="match status" value="1"/>
</dbReference>
<accession>A0A8J1Y5C5</accession>
<evidence type="ECO:0000256" key="6">
    <source>
        <dbReference type="SAM" id="Phobius"/>
    </source>
</evidence>
<dbReference type="AlphaFoldDB" id="A0A8J1Y5C5"/>
<dbReference type="InterPro" id="IPR051883">
    <property type="entry name" value="AQP11/12_channel"/>
</dbReference>
<feature type="compositionally biased region" description="Basic residues" evidence="5">
    <location>
        <begin position="330"/>
        <end position="339"/>
    </location>
</feature>
<name>A0A8J1Y5C5_OWEFU</name>
<feature type="compositionally biased region" description="Polar residues" evidence="5">
    <location>
        <begin position="341"/>
        <end position="360"/>
    </location>
</feature>
<evidence type="ECO:0000256" key="3">
    <source>
        <dbReference type="ARBA" id="ARBA00022989"/>
    </source>
</evidence>
<feature type="transmembrane region" description="Helical" evidence="6">
    <location>
        <begin position="173"/>
        <end position="193"/>
    </location>
</feature>
<organism evidence="7 8">
    <name type="scientific">Owenia fusiformis</name>
    <name type="common">Polychaete worm</name>
    <dbReference type="NCBI Taxonomy" id="6347"/>
    <lineage>
        <taxon>Eukaryota</taxon>
        <taxon>Metazoa</taxon>
        <taxon>Spiralia</taxon>
        <taxon>Lophotrochozoa</taxon>
        <taxon>Annelida</taxon>
        <taxon>Polychaeta</taxon>
        <taxon>Sedentaria</taxon>
        <taxon>Canalipalpata</taxon>
        <taxon>Sabellida</taxon>
        <taxon>Oweniida</taxon>
        <taxon>Oweniidae</taxon>
        <taxon>Owenia</taxon>
    </lineage>
</organism>
<protein>
    <submittedName>
        <fullName evidence="7">Uncharacterized protein</fullName>
    </submittedName>
</protein>
<dbReference type="InterPro" id="IPR023271">
    <property type="entry name" value="Aquaporin-like"/>
</dbReference>
<feature type="compositionally biased region" description="Basic and acidic residues" evidence="5">
    <location>
        <begin position="363"/>
        <end position="376"/>
    </location>
</feature>
<keyword evidence="2 6" id="KW-0812">Transmembrane</keyword>
<keyword evidence="4 6" id="KW-0472">Membrane</keyword>
<evidence type="ECO:0000256" key="5">
    <source>
        <dbReference type="SAM" id="MobiDB-lite"/>
    </source>
</evidence>
<dbReference type="PANTHER" id="PTHR21191:SF16">
    <property type="entry name" value="AQUAPORIN"/>
    <property type="match status" value="1"/>
</dbReference>
<comment type="subcellular location">
    <subcellularLocation>
        <location evidence="1">Membrane</location>
        <topology evidence="1">Multi-pass membrane protein</topology>
    </subcellularLocation>
</comment>
<dbReference type="OrthoDB" id="1580043at2759"/>
<dbReference type="GO" id="GO:0016020">
    <property type="term" value="C:membrane"/>
    <property type="evidence" value="ECO:0007669"/>
    <property type="project" value="UniProtKB-SubCell"/>
</dbReference>
<feature type="transmembrane region" description="Helical" evidence="6">
    <location>
        <begin position="248"/>
        <end position="265"/>
    </location>
</feature>
<feature type="compositionally biased region" description="Basic and acidic residues" evidence="5">
    <location>
        <begin position="299"/>
        <end position="313"/>
    </location>
</feature>
<dbReference type="SUPFAM" id="SSF81338">
    <property type="entry name" value="Aquaporin-like"/>
    <property type="match status" value="1"/>
</dbReference>
<dbReference type="Gene3D" id="1.20.1080.10">
    <property type="entry name" value="Glycerol uptake facilitator protein"/>
    <property type="match status" value="1"/>
</dbReference>
<keyword evidence="3 6" id="KW-1133">Transmembrane helix</keyword>
<comment type="caution">
    <text evidence="7">The sequence shown here is derived from an EMBL/GenBank/DDBJ whole genome shotgun (WGS) entry which is preliminary data.</text>
</comment>
<feature type="region of interest" description="Disordered" evidence="5">
    <location>
        <begin position="299"/>
        <end position="376"/>
    </location>
</feature>
<evidence type="ECO:0000256" key="4">
    <source>
        <dbReference type="ARBA" id="ARBA00023136"/>
    </source>
</evidence>
<evidence type="ECO:0000313" key="7">
    <source>
        <dbReference type="EMBL" id="CAH1788748.1"/>
    </source>
</evidence>
<proteinExistence type="predicted"/>
<dbReference type="GO" id="GO:0005737">
    <property type="term" value="C:cytoplasm"/>
    <property type="evidence" value="ECO:0007669"/>
    <property type="project" value="TreeGrafter"/>
</dbReference>
<sequence>MQGYKTFLELVGFWGRARVPFHEVPIIGTICYISITCFICRLLRIANQKLPKWLQDYTCDVISTFQLCACGLENFVIRRFYGFKLYIPYSFCIGIWYSWTYDGSTSNPCKSLIKYMNGTMSLKKVVLKIFLQLIFGVIVGYEYARSMWYFEMSHPHAARYVATSCRSDLTVPFVFGFLIEFFGTILDVLIGSTPLTNKAMSHFDVYIRSFLGVCLTLTGILYTGMFLNPANASVQTFGCDGVSTVEHIFIYTIGPMVATALAYKLHSHLAYVIKTEMVTNFIRNGLSFDKMALKMEESGRHNEFVSSKNEKVQYGKNGTMPTKAVTNKNNLKRSGKKSPNRLPSPQKNGVASYGAESSYSVGKENKTKGSAQYERKDYFATVLRRSRRIANKS</sequence>
<dbReference type="GO" id="GO:0015267">
    <property type="term" value="F:channel activity"/>
    <property type="evidence" value="ECO:0007669"/>
    <property type="project" value="TreeGrafter"/>
</dbReference>
<feature type="transmembrane region" description="Helical" evidence="6">
    <location>
        <begin position="205"/>
        <end position="228"/>
    </location>
</feature>
<gene>
    <name evidence="7" type="ORF">OFUS_LOCUS14222</name>
</gene>
<dbReference type="Proteomes" id="UP000749559">
    <property type="component" value="Unassembled WGS sequence"/>
</dbReference>
<reference evidence="7" key="1">
    <citation type="submission" date="2022-03" db="EMBL/GenBank/DDBJ databases">
        <authorList>
            <person name="Martin C."/>
        </authorList>
    </citation>
    <scope>NUCLEOTIDE SEQUENCE</scope>
</reference>
<dbReference type="EMBL" id="CAIIXF020000007">
    <property type="protein sequence ID" value="CAH1788748.1"/>
    <property type="molecule type" value="Genomic_DNA"/>
</dbReference>
<evidence type="ECO:0000313" key="8">
    <source>
        <dbReference type="Proteomes" id="UP000749559"/>
    </source>
</evidence>
<feature type="transmembrane region" description="Helical" evidence="6">
    <location>
        <begin position="24"/>
        <end position="43"/>
    </location>
</feature>